<dbReference type="InterPro" id="IPR011701">
    <property type="entry name" value="MFS"/>
</dbReference>
<keyword evidence="6 9" id="KW-1133">Transmembrane helix</keyword>
<evidence type="ECO:0000256" key="7">
    <source>
        <dbReference type="ARBA" id="ARBA00023136"/>
    </source>
</evidence>
<dbReference type="PANTHER" id="PTHR23506">
    <property type="entry name" value="GH10249P"/>
    <property type="match status" value="1"/>
</dbReference>
<keyword evidence="7 9" id="KW-0472">Membrane</keyword>
<evidence type="ECO:0000256" key="8">
    <source>
        <dbReference type="SAM" id="MobiDB-lite"/>
    </source>
</evidence>
<dbReference type="RefSeq" id="XP_013411843.1">
    <property type="nucleotide sequence ID" value="XM_013556389.1"/>
</dbReference>
<evidence type="ECO:0000256" key="9">
    <source>
        <dbReference type="SAM" id="Phobius"/>
    </source>
</evidence>
<comment type="similarity">
    <text evidence="2">Belongs to the major facilitator superfamily. Vesicular transporter family.</text>
</comment>
<feature type="region of interest" description="Disordered" evidence="8">
    <location>
        <begin position="543"/>
        <end position="562"/>
    </location>
</feature>
<dbReference type="Gene3D" id="1.20.1250.20">
    <property type="entry name" value="MFS general substrate transporter like domains"/>
    <property type="match status" value="2"/>
</dbReference>
<feature type="transmembrane region" description="Helical" evidence="9">
    <location>
        <begin position="401"/>
        <end position="420"/>
    </location>
</feature>
<dbReference type="FunFam" id="1.20.1250.20:FF:000145">
    <property type="entry name" value="Chromaffin granule amine transporter"/>
    <property type="match status" value="1"/>
</dbReference>
<dbReference type="GO" id="GO:0015842">
    <property type="term" value="P:aminergic neurotransmitter loading into synaptic vesicle"/>
    <property type="evidence" value="ECO:0007669"/>
    <property type="project" value="TreeGrafter"/>
</dbReference>
<accession>A0A1S3JPB9</accession>
<keyword evidence="5" id="KW-0532">Neurotransmitter transport</keyword>
<protein>
    <submittedName>
        <fullName evidence="12 13">Synaptic vesicular amine transporter isoform X1</fullName>
    </submittedName>
</protein>
<feature type="transmembrane region" description="Helical" evidence="9">
    <location>
        <begin position="335"/>
        <end position="354"/>
    </location>
</feature>
<evidence type="ECO:0000256" key="5">
    <source>
        <dbReference type="ARBA" id="ARBA00022775"/>
    </source>
</evidence>
<dbReference type="GO" id="GO:0042910">
    <property type="term" value="F:xenobiotic transmembrane transporter activity"/>
    <property type="evidence" value="ECO:0007669"/>
    <property type="project" value="InterPro"/>
</dbReference>
<dbReference type="InterPro" id="IPR001958">
    <property type="entry name" value="Tet-R_TetA/multi-R_MdtG-like"/>
</dbReference>
<sequence>MTLNIKEQLRNFTVKDCFAKCRQSRTLVLVVVFIAIFLDNMLLTTVVPIIPNFLYHLDHPDLVAASRNLSSIRHSLNISRQGNETYQNVTVLYKKQCTDHNATTRSNFTWDEVVKHYIPKVDLPDECYEIRYLMTVLAENATTVEDNIDVEAVMNATEEVAKKRHLYLVNESVKVGLLFASKAVVQLLTNPFIGPLTNRIGYSIPMFTGFVIMFVSTIIFAFAESFWLLLMARAVQGVGSSCSSVSGMGMIAEVYPDDNERGHAMGIALSGLALGVLIGPPFGGVMYQFAGKEAPFLILAALALFDGLLQLIVLKPRVTPECQEGASLKNLLTDPYILLAAGAITFANMGIAMLEPSLPIWMLDTMNAPEWQQGTAFLPASISYMIGTNTFGPLANKIGRWLSSLIGMIIIGCCLVAIPFSKNIFHLIAPNFGLGFAIGMVDSAMMPHMGYLVDLRHTSVYGSVYAIADVAFCLGFAVGPSLSGTIVKAVGFSWMLWGMAITVFLFAPLMYFLRNPPAVKEEKMALIMNDKCPVQYVTYAQNQKSADNSDDEPETMESYNDY</sequence>
<evidence type="ECO:0000256" key="3">
    <source>
        <dbReference type="ARBA" id="ARBA00022448"/>
    </source>
</evidence>
<dbReference type="GO" id="GO:0030672">
    <property type="term" value="C:synaptic vesicle membrane"/>
    <property type="evidence" value="ECO:0007669"/>
    <property type="project" value="TreeGrafter"/>
</dbReference>
<feature type="domain" description="Major facilitator superfamily (MFS) profile" evidence="10">
    <location>
        <begin position="135"/>
        <end position="518"/>
    </location>
</feature>
<dbReference type="Pfam" id="PF07690">
    <property type="entry name" value="MFS_1"/>
    <property type="match status" value="1"/>
</dbReference>
<dbReference type="NCBIfam" id="TIGR00880">
    <property type="entry name" value="2_A_01_02"/>
    <property type="match status" value="1"/>
</dbReference>
<feature type="transmembrane region" description="Helical" evidence="9">
    <location>
        <begin position="460"/>
        <end position="482"/>
    </location>
</feature>
<evidence type="ECO:0000313" key="12">
    <source>
        <dbReference type="RefSeq" id="XP_013411843.1"/>
    </source>
</evidence>
<dbReference type="RefSeq" id="XP_013411844.1">
    <property type="nucleotide sequence ID" value="XM_013556390.1"/>
</dbReference>
<evidence type="ECO:0000313" key="11">
    <source>
        <dbReference type="Proteomes" id="UP000085678"/>
    </source>
</evidence>
<feature type="transmembrane region" description="Helical" evidence="9">
    <location>
        <begin position="296"/>
        <end position="314"/>
    </location>
</feature>
<keyword evidence="11" id="KW-1185">Reference proteome</keyword>
<evidence type="ECO:0000259" key="10">
    <source>
        <dbReference type="PROSITE" id="PS50850"/>
    </source>
</evidence>
<dbReference type="PROSITE" id="PS50850">
    <property type="entry name" value="MFS"/>
    <property type="match status" value="1"/>
</dbReference>
<dbReference type="InterPro" id="IPR036259">
    <property type="entry name" value="MFS_trans_sf"/>
</dbReference>
<dbReference type="InterPro" id="IPR020846">
    <property type="entry name" value="MFS_dom"/>
</dbReference>
<dbReference type="InterPro" id="IPR050930">
    <property type="entry name" value="MFS_Vesicular_Transporter"/>
</dbReference>
<dbReference type="STRING" id="7574.A0A1S3JPB9"/>
<keyword evidence="3" id="KW-0813">Transport</keyword>
<evidence type="ECO:0000256" key="1">
    <source>
        <dbReference type="ARBA" id="ARBA00004141"/>
    </source>
</evidence>
<organism evidence="11 13">
    <name type="scientific">Lingula anatina</name>
    <name type="common">Brachiopod</name>
    <name type="synonym">Lingula unguis</name>
    <dbReference type="NCBI Taxonomy" id="7574"/>
    <lineage>
        <taxon>Eukaryota</taxon>
        <taxon>Metazoa</taxon>
        <taxon>Spiralia</taxon>
        <taxon>Lophotrochozoa</taxon>
        <taxon>Brachiopoda</taxon>
        <taxon>Linguliformea</taxon>
        <taxon>Lingulata</taxon>
        <taxon>Lingulida</taxon>
        <taxon>Linguloidea</taxon>
        <taxon>Lingulidae</taxon>
        <taxon>Lingula</taxon>
    </lineage>
</organism>
<evidence type="ECO:0000256" key="6">
    <source>
        <dbReference type="ARBA" id="ARBA00022989"/>
    </source>
</evidence>
<gene>
    <name evidence="12 13" type="primary">LOC106174719</name>
</gene>
<dbReference type="GO" id="GO:0043195">
    <property type="term" value="C:terminal bouton"/>
    <property type="evidence" value="ECO:0007669"/>
    <property type="project" value="TreeGrafter"/>
</dbReference>
<dbReference type="PANTHER" id="PTHR23506:SF23">
    <property type="entry name" value="GH10249P"/>
    <property type="match status" value="1"/>
</dbReference>
<dbReference type="CDD" id="cd17384">
    <property type="entry name" value="MFS_SLC18A1_2_VAT1_2"/>
    <property type="match status" value="1"/>
</dbReference>
<comment type="subcellular location">
    <subcellularLocation>
        <location evidence="1">Membrane</location>
        <topology evidence="1">Multi-pass membrane protein</topology>
    </subcellularLocation>
</comment>
<evidence type="ECO:0000256" key="4">
    <source>
        <dbReference type="ARBA" id="ARBA00022692"/>
    </source>
</evidence>
<feature type="transmembrane region" description="Helical" evidence="9">
    <location>
        <begin position="27"/>
        <end position="50"/>
    </location>
</feature>
<reference evidence="12 13" key="1">
    <citation type="submission" date="2025-04" db="UniProtKB">
        <authorList>
            <consortium name="RefSeq"/>
        </authorList>
    </citation>
    <scope>IDENTIFICATION</scope>
    <source>
        <tissue evidence="12 13">Gonads</tissue>
    </source>
</reference>
<dbReference type="SUPFAM" id="SSF103473">
    <property type="entry name" value="MFS general substrate transporter"/>
    <property type="match status" value="1"/>
</dbReference>
<dbReference type="KEGG" id="lak:106174719"/>
<dbReference type="OrthoDB" id="5086884at2759"/>
<proteinExistence type="inferred from homology"/>
<dbReference type="AlphaFoldDB" id="A0A1S3JPB9"/>
<dbReference type="GeneID" id="106174719"/>
<feature type="transmembrane region" description="Helical" evidence="9">
    <location>
        <begin position="267"/>
        <end position="290"/>
    </location>
</feature>
<feature type="transmembrane region" description="Helical" evidence="9">
    <location>
        <begin position="494"/>
        <end position="513"/>
    </location>
</feature>
<evidence type="ECO:0000256" key="2">
    <source>
        <dbReference type="ARBA" id="ARBA00006829"/>
    </source>
</evidence>
<keyword evidence="4 9" id="KW-0812">Transmembrane</keyword>
<evidence type="ECO:0000313" key="13">
    <source>
        <dbReference type="RefSeq" id="XP_013411844.1"/>
    </source>
</evidence>
<dbReference type="Proteomes" id="UP000085678">
    <property type="component" value="Unplaced"/>
</dbReference>
<dbReference type="GO" id="GO:0005335">
    <property type="term" value="F:serotonin:sodium:chloride symporter activity"/>
    <property type="evidence" value="ECO:0007669"/>
    <property type="project" value="TreeGrafter"/>
</dbReference>
<feature type="transmembrane region" description="Helical" evidence="9">
    <location>
        <begin position="432"/>
        <end position="453"/>
    </location>
</feature>
<feature type="transmembrane region" description="Helical" evidence="9">
    <location>
        <begin position="200"/>
        <end position="223"/>
    </location>
</feature>
<name>A0A1S3JPB9_LINAN</name>